<comment type="caution">
    <text evidence="1">The sequence shown here is derived from an EMBL/GenBank/DDBJ whole genome shotgun (WGS) entry which is preliminary data.</text>
</comment>
<reference evidence="1 2" key="1">
    <citation type="submission" date="2022-03" db="EMBL/GenBank/DDBJ databases">
        <title>Luteimonas soily sp. nov., a novel bacterium isolated from the soil.</title>
        <authorList>
            <person name="Zhang X."/>
        </authorList>
    </citation>
    <scope>NUCLEOTIDE SEQUENCE [LARGE SCALE GENOMIC DNA]</scope>
    <source>
        <strain evidence="1 2">50</strain>
    </source>
</reference>
<dbReference type="Proteomes" id="UP001165423">
    <property type="component" value="Unassembled WGS sequence"/>
</dbReference>
<dbReference type="RefSeq" id="WP_243318966.1">
    <property type="nucleotide sequence ID" value="NZ_JALGCL010000001.1"/>
</dbReference>
<protein>
    <submittedName>
        <fullName evidence="1">Uncharacterized protein</fullName>
    </submittedName>
</protein>
<organism evidence="1 2">
    <name type="scientific">Cognatiluteimonas sedimenti</name>
    <dbReference type="NCBI Taxonomy" id="2927791"/>
    <lineage>
        <taxon>Bacteria</taxon>
        <taxon>Pseudomonadati</taxon>
        <taxon>Pseudomonadota</taxon>
        <taxon>Gammaproteobacteria</taxon>
        <taxon>Lysobacterales</taxon>
        <taxon>Lysobacteraceae</taxon>
        <taxon>Cognatiluteimonas</taxon>
    </lineage>
</organism>
<keyword evidence="2" id="KW-1185">Reference proteome</keyword>
<evidence type="ECO:0000313" key="2">
    <source>
        <dbReference type="Proteomes" id="UP001165423"/>
    </source>
</evidence>
<evidence type="ECO:0000313" key="1">
    <source>
        <dbReference type="EMBL" id="MCJ0824859.1"/>
    </source>
</evidence>
<gene>
    <name evidence="1" type="ORF">MQC88_02615</name>
</gene>
<accession>A0ABT0A1K7</accession>
<sequence length="73" mass="8014">MSPIEQVALVLAEAGHSPADVAHCVRRLQEILAMRGFAQLPKMALTTQERARAYLQLREGYPAEVVAATLKRA</sequence>
<proteinExistence type="predicted"/>
<name>A0ABT0A1K7_9GAMM</name>
<dbReference type="EMBL" id="JALGCL010000001">
    <property type="protein sequence ID" value="MCJ0824859.1"/>
    <property type="molecule type" value="Genomic_DNA"/>
</dbReference>